<evidence type="ECO:0000256" key="2">
    <source>
        <dbReference type="SAM" id="Phobius"/>
    </source>
</evidence>
<feature type="transmembrane region" description="Helical" evidence="2">
    <location>
        <begin position="38"/>
        <end position="56"/>
    </location>
</feature>
<proteinExistence type="predicted"/>
<feature type="non-terminal residue" evidence="3">
    <location>
        <position position="64"/>
    </location>
</feature>
<dbReference type="EMBL" id="JAFFZP010000121">
    <property type="protein sequence ID" value="MBN0989946.1"/>
    <property type="molecule type" value="Genomic_DNA"/>
</dbReference>
<keyword evidence="2" id="KW-0472">Membrane</keyword>
<evidence type="ECO:0000313" key="4">
    <source>
        <dbReference type="Proteomes" id="UP000760472"/>
    </source>
</evidence>
<evidence type="ECO:0000256" key="1">
    <source>
        <dbReference type="SAM" id="MobiDB-lite"/>
    </source>
</evidence>
<gene>
    <name evidence="3" type="ORF">JW498_21575</name>
</gene>
<comment type="caution">
    <text evidence="3">The sequence shown here is derived from an EMBL/GenBank/DDBJ whole genome shotgun (WGS) entry which is preliminary data.</text>
</comment>
<reference evidence="3 4" key="1">
    <citation type="submission" date="2021-02" db="EMBL/GenBank/DDBJ databases">
        <title>A novel species of genus Amphritea isolated from a fishpond in China.</title>
        <authorList>
            <person name="Lu H."/>
        </authorList>
    </citation>
    <scope>NUCLEOTIDE SEQUENCE [LARGE SCALE GENOMIC DNA]</scope>
    <source>
        <strain evidence="3 4">RP18W</strain>
    </source>
</reference>
<dbReference type="Proteomes" id="UP000760472">
    <property type="component" value="Unassembled WGS sequence"/>
</dbReference>
<protein>
    <submittedName>
        <fullName evidence="3">Amino acid ABC transporter permease</fullName>
    </submittedName>
</protein>
<name>A0ABS2WEE6_9GAMM</name>
<keyword evidence="2" id="KW-0812">Transmembrane</keyword>
<keyword evidence="2" id="KW-1133">Transmembrane helix</keyword>
<feature type="region of interest" description="Disordered" evidence="1">
    <location>
        <begin position="1"/>
        <end position="31"/>
    </location>
</feature>
<sequence>MSSDISKSGHKPDGGPDPQKAPPVSKPKFWNDPKKRSLLFQVLLLTALGFVFYTIIQNTLTNLE</sequence>
<accession>A0ABS2WEE6</accession>
<organism evidence="3 4">
    <name type="scientific">Amphritea pacifica</name>
    <dbReference type="NCBI Taxonomy" id="2811233"/>
    <lineage>
        <taxon>Bacteria</taxon>
        <taxon>Pseudomonadati</taxon>
        <taxon>Pseudomonadota</taxon>
        <taxon>Gammaproteobacteria</taxon>
        <taxon>Oceanospirillales</taxon>
        <taxon>Oceanospirillaceae</taxon>
        <taxon>Amphritea</taxon>
    </lineage>
</organism>
<keyword evidence="4" id="KW-1185">Reference proteome</keyword>
<evidence type="ECO:0000313" key="3">
    <source>
        <dbReference type="EMBL" id="MBN0989946.1"/>
    </source>
</evidence>